<dbReference type="RefSeq" id="WP_012498479.1">
    <property type="nucleotide sequence ID" value="NC_011025.1"/>
</dbReference>
<proteinExistence type="predicted"/>
<reference evidence="2 3" key="1">
    <citation type="journal article" date="2008" name="Infect. Immun.">
        <title>Genome of Mycoplasma arthritidis.</title>
        <authorList>
            <person name="Dybvig K."/>
            <person name="Zuhua C."/>
            <person name="Lao P."/>
            <person name="Jordan D.S."/>
            <person name="French C.T."/>
            <person name="Tu A.H."/>
            <person name="Loraine A.E."/>
        </authorList>
    </citation>
    <scope>NUCLEOTIDE SEQUENCE [LARGE SCALE GENOMIC DNA]</scope>
    <source>
        <strain evidence="2 3">158L3-1</strain>
    </source>
</reference>
<accession>B3PNC0</accession>
<keyword evidence="1" id="KW-1133">Transmembrane helix</keyword>
<protein>
    <submittedName>
        <fullName evidence="2">Hypothetical membrane protein</fullName>
    </submittedName>
</protein>
<keyword evidence="3" id="KW-1185">Reference proteome</keyword>
<keyword evidence="1" id="KW-0812">Transmembrane</keyword>
<dbReference type="STRING" id="243272.MARTH_orf782"/>
<feature type="transmembrane region" description="Helical" evidence="1">
    <location>
        <begin position="46"/>
        <end position="69"/>
    </location>
</feature>
<gene>
    <name evidence="2" type="ordered locus">MARTH_orf782</name>
</gene>
<evidence type="ECO:0000313" key="3">
    <source>
        <dbReference type="Proteomes" id="UP000008812"/>
    </source>
</evidence>
<dbReference type="HOGENOM" id="CLU_2570073_0_0_14"/>
<sequence length="81" mass="8959">MNMTNKDLAIWVIVSNCLALTLFGWPIALVFNILAIIRSFKKNNSLYGGLLIGAIFIPVIGIVVGVLMLQDEKNKQNQKAK</sequence>
<evidence type="ECO:0000256" key="1">
    <source>
        <dbReference type="SAM" id="Phobius"/>
    </source>
</evidence>
<feature type="transmembrane region" description="Helical" evidence="1">
    <location>
        <begin position="12"/>
        <end position="40"/>
    </location>
</feature>
<dbReference type="EMBL" id="CP001047">
    <property type="protein sequence ID" value="ACF07522.1"/>
    <property type="molecule type" value="Genomic_DNA"/>
</dbReference>
<dbReference type="Proteomes" id="UP000008812">
    <property type="component" value="Chromosome"/>
</dbReference>
<dbReference type="KEGG" id="mat:MARTH_orf782"/>
<dbReference type="AlphaFoldDB" id="B3PNC0"/>
<name>B3PNC0_META1</name>
<evidence type="ECO:0000313" key="2">
    <source>
        <dbReference type="EMBL" id="ACF07522.1"/>
    </source>
</evidence>
<keyword evidence="1" id="KW-0472">Membrane</keyword>
<organism evidence="2 3">
    <name type="scientific">Metamycoplasma arthritidis (strain 158L3-1)</name>
    <name type="common">Mycoplasma arthritidis</name>
    <dbReference type="NCBI Taxonomy" id="243272"/>
    <lineage>
        <taxon>Bacteria</taxon>
        <taxon>Bacillati</taxon>
        <taxon>Mycoplasmatota</taxon>
        <taxon>Mycoplasmoidales</taxon>
        <taxon>Metamycoplasmataceae</taxon>
        <taxon>Metamycoplasma</taxon>
    </lineage>
</organism>